<feature type="domain" description="Transposase putative helix-turn-helix" evidence="10">
    <location>
        <begin position="1"/>
        <end position="46"/>
    </location>
</feature>
<gene>
    <name evidence="11" type="ORF">HA1_01213</name>
</gene>
<dbReference type="Pfam" id="PF07282">
    <property type="entry name" value="Cas12f1-like_TNB"/>
    <property type="match status" value="1"/>
</dbReference>
<dbReference type="Proteomes" id="UP000005358">
    <property type="component" value="Chromosome"/>
</dbReference>
<proteinExistence type="inferred from homology"/>
<name>A0AAV3FGF8_CLOPF</name>
<dbReference type="RefSeq" id="WP_003480000.1">
    <property type="nucleotide sequence ID" value="NZ_CM001477.1"/>
</dbReference>
<evidence type="ECO:0000256" key="1">
    <source>
        <dbReference type="ARBA" id="ARBA00008761"/>
    </source>
</evidence>
<dbReference type="InterPro" id="IPR001959">
    <property type="entry name" value="Transposase"/>
</dbReference>
<protein>
    <submittedName>
        <fullName evidence="11">IS605 family transposase OrfB</fullName>
    </submittedName>
</protein>
<keyword evidence="5" id="KW-0862">Zinc</keyword>
<evidence type="ECO:0000313" key="12">
    <source>
        <dbReference type="Proteomes" id="UP000005358"/>
    </source>
</evidence>
<dbReference type="InterPro" id="IPR010095">
    <property type="entry name" value="Cas12f1-like_TNB"/>
</dbReference>
<dbReference type="NCBIfam" id="NF040570">
    <property type="entry name" value="guided_TnpB"/>
    <property type="match status" value="1"/>
</dbReference>
<evidence type="ECO:0000256" key="6">
    <source>
        <dbReference type="ARBA" id="ARBA00023125"/>
    </source>
</evidence>
<dbReference type="InterPro" id="IPR021027">
    <property type="entry name" value="Transposase_put_HTH"/>
</dbReference>
<evidence type="ECO:0000259" key="10">
    <source>
        <dbReference type="Pfam" id="PF12323"/>
    </source>
</evidence>
<dbReference type="GO" id="GO:0032196">
    <property type="term" value="P:transposition"/>
    <property type="evidence" value="ECO:0007669"/>
    <property type="project" value="UniProtKB-KW"/>
</dbReference>
<keyword evidence="6" id="KW-0238">DNA-binding</keyword>
<comment type="caution">
    <text evidence="11">The sequence shown here is derived from an EMBL/GenBank/DDBJ whole genome shotgun (WGS) entry which is preliminary data.</text>
</comment>
<comment type="similarity">
    <text evidence="1">In the C-terminal section; belongs to the transposase 35 family.</text>
</comment>
<keyword evidence="7" id="KW-0233">DNA recombination</keyword>
<keyword evidence="3" id="KW-0815">Transposition</keyword>
<dbReference type="Pfam" id="PF12323">
    <property type="entry name" value="HTH_OrfB_IS605"/>
    <property type="match status" value="1"/>
</dbReference>
<feature type="domain" description="Cas12f1-like TNB" evidence="9">
    <location>
        <begin position="312"/>
        <end position="378"/>
    </location>
</feature>
<evidence type="ECO:0000313" key="11">
    <source>
        <dbReference type="EMBL" id="EIA18525.1"/>
    </source>
</evidence>
<evidence type="ECO:0000259" key="9">
    <source>
        <dbReference type="Pfam" id="PF07282"/>
    </source>
</evidence>
<organism evidence="11 12">
    <name type="scientific">Clostridium perfringens F262</name>
    <dbReference type="NCBI Taxonomy" id="883064"/>
    <lineage>
        <taxon>Bacteria</taxon>
        <taxon>Bacillati</taxon>
        <taxon>Bacillota</taxon>
        <taxon>Clostridia</taxon>
        <taxon>Eubacteriales</taxon>
        <taxon>Clostridiaceae</taxon>
        <taxon>Clostridium</taxon>
    </lineage>
</organism>
<dbReference type="GO" id="GO:0006310">
    <property type="term" value="P:DNA recombination"/>
    <property type="evidence" value="ECO:0007669"/>
    <property type="project" value="UniProtKB-KW"/>
</dbReference>
<dbReference type="InterPro" id="IPR051399">
    <property type="entry name" value="RNA-guided_DNA_endo/Transpos"/>
</dbReference>
<evidence type="ECO:0000259" key="8">
    <source>
        <dbReference type="Pfam" id="PF01385"/>
    </source>
</evidence>
<comment type="similarity">
    <text evidence="2">In the N-terminal section; belongs to the transposase 2 family.</text>
</comment>
<accession>A0AAV3FGF8</accession>
<evidence type="ECO:0000256" key="4">
    <source>
        <dbReference type="ARBA" id="ARBA00022723"/>
    </source>
</evidence>
<dbReference type="AlphaFoldDB" id="A0AAV3FGF8"/>
<dbReference type="GO" id="GO:0046872">
    <property type="term" value="F:metal ion binding"/>
    <property type="evidence" value="ECO:0007669"/>
    <property type="project" value="UniProtKB-KW"/>
</dbReference>
<evidence type="ECO:0000256" key="3">
    <source>
        <dbReference type="ARBA" id="ARBA00022578"/>
    </source>
</evidence>
<evidence type="ECO:0000256" key="5">
    <source>
        <dbReference type="ARBA" id="ARBA00022833"/>
    </source>
</evidence>
<evidence type="ECO:0000256" key="2">
    <source>
        <dbReference type="ARBA" id="ARBA00011044"/>
    </source>
</evidence>
<feature type="domain" description="Probable transposase IS891/IS1136/IS1341" evidence="8">
    <location>
        <begin position="167"/>
        <end position="300"/>
    </location>
</feature>
<sequence length="412" mass="48107">MKRAYKIEINPTDEQKSKIHRTIGVSRFIYNFYIAHNKEVYEKEGKFVSGMDFSKWLNNEYIPNNQDKKWIKEVSSKATKQAIMNGEKAFKDFFKGTKGFPKFKKRKNQDVKAYFPKNNKTDWTIERHRVKIPTLGWIRLKEFGYIPVNSIVKSGTVSQKADRYYVSILVEETDIKISNTNNEGVGIDLGIKEFAVCSDGIKFKNINKTSTVKKVEKKLKREQRKLSRKYESLKIRNKNIKEGRATRQNIQKQIVKVQKLHQRLVNIRTDYINKTVFSIIKQKPSYITIEDLAVSNLMKNKHLSKAIASQKFFEFKTKLMSKCKQNNIELRIVDRFYPSSKTCSKCGEIKKDLKLSDRIYKCNCGLAIDRDLNASINLKNAKEYKIALNQKHLYMYGGLTSEFKPLESHTKS</sequence>
<dbReference type="PANTHER" id="PTHR30405:SF25">
    <property type="entry name" value="RNA-GUIDED DNA ENDONUCLEASE INSQ-RELATED"/>
    <property type="match status" value="1"/>
</dbReference>
<evidence type="ECO:0000256" key="7">
    <source>
        <dbReference type="ARBA" id="ARBA00023172"/>
    </source>
</evidence>
<reference evidence="11 12" key="1">
    <citation type="journal article" date="2012" name="PLoS ONE">
        <title>Genome Sequencing and Analysis of a Type A Clostridium perfringens Isolate from a Case of Bovine Clostridial Abomasitis.</title>
        <authorList>
            <person name="Nowell V.J."/>
            <person name="Kropinski A.M."/>
            <person name="Songer J.G."/>
            <person name="Macinnes J.I."/>
            <person name="Parreira V.R."/>
            <person name="Prescott J.F."/>
        </authorList>
    </citation>
    <scope>NUCLEOTIDE SEQUENCE [LARGE SCALE GENOMIC DNA]</scope>
    <source>
        <strain evidence="11 12">F262</strain>
    </source>
</reference>
<dbReference type="EMBL" id="AFES01000009">
    <property type="protein sequence ID" value="EIA18525.1"/>
    <property type="molecule type" value="Genomic_DNA"/>
</dbReference>
<dbReference type="PANTHER" id="PTHR30405">
    <property type="entry name" value="TRANSPOSASE"/>
    <property type="match status" value="1"/>
</dbReference>
<keyword evidence="4" id="KW-0479">Metal-binding</keyword>
<dbReference type="Pfam" id="PF01385">
    <property type="entry name" value="OrfB_IS605"/>
    <property type="match status" value="1"/>
</dbReference>
<dbReference type="GO" id="GO:0003677">
    <property type="term" value="F:DNA binding"/>
    <property type="evidence" value="ECO:0007669"/>
    <property type="project" value="UniProtKB-KW"/>
</dbReference>